<accession>A0A6C1K9D0</accession>
<sequence length="82" mass="9288">MARTSRSPDAEAPADDAERQARQPAYVAHITVREDGMDTEQGWRTIEPGMAVTAAIKTGQRRIIEFLLSPLLRYRHDPGRER</sequence>
<evidence type="ECO:0008006" key="4">
    <source>
        <dbReference type="Google" id="ProtNLM"/>
    </source>
</evidence>
<dbReference type="OrthoDB" id="9810980at2"/>
<feature type="region of interest" description="Disordered" evidence="1">
    <location>
        <begin position="1"/>
        <end position="24"/>
    </location>
</feature>
<proteinExistence type="predicted"/>
<evidence type="ECO:0000313" key="3">
    <source>
        <dbReference type="Proteomes" id="UP000305131"/>
    </source>
</evidence>
<dbReference type="Proteomes" id="UP000305131">
    <property type="component" value="Unassembled WGS sequence"/>
</dbReference>
<dbReference type="PRINTS" id="PR01490">
    <property type="entry name" value="RTXTOXIND"/>
</dbReference>
<dbReference type="GO" id="GO:0009306">
    <property type="term" value="P:protein secretion"/>
    <property type="evidence" value="ECO:0007669"/>
    <property type="project" value="InterPro"/>
</dbReference>
<reference evidence="2 3" key="1">
    <citation type="submission" date="2019-05" db="EMBL/GenBank/DDBJ databases">
        <authorList>
            <person name="Zhou X."/>
        </authorList>
    </citation>
    <scope>NUCLEOTIDE SEQUENCE [LARGE SCALE GENOMIC DNA]</scope>
    <source>
        <strain evidence="2 3">DSM 432</strain>
    </source>
</reference>
<organism evidence="2 3">
    <name type="scientific">Xanthobacter autotrophicus</name>
    <dbReference type="NCBI Taxonomy" id="280"/>
    <lineage>
        <taxon>Bacteria</taxon>
        <taxon>Pseudomonadati</taxon>
        <taxon>Pseudomonadota</taxon>
        <taxon>Alphaproteobacteria</taxon>
        <taxon>Hyphomicrobiales</taxon>
        <taxon>Xanthobacteraceae</taxon>
        <taxon>Xanthobacter</taxon>
    </lineage>
</organism>
<feature type="compositionally biased region" description="Low complexity" evidence="1">
    <location>
        <begin position="1"/>
        <end position="11"/>
    </location>
</feature>
<dbReference type="EMBL" id="VAUP01000041">
    <property type="protein sequence ID" value="TLX40895.1"/>
    <property type="molecule type" value="Genomic_DNA"/>
</dbReference>
<dbReference type="InterPro" id="IPR006144">
    <property type="entry name" value="Secretion_HlyD_CS"/>
</dbReference>
<gene>
    <name evidence="2" type="ORF">FBQ73_20795</name>
</gene>
<evidence type="ECO:0000313" key="2">
    <source>
        <dbReference type="EMBL" id="TLX40895.1"/>
    </source>
</evidence>
<dbReference type="GeneID" id="95775896"/>
<dbReference type="GO" id="GO:0016020">
    <property type="term" value="C:membrane"/>
    <property type="evidence" value="ECO:0007669"/>
    <property type="project" value="InterPro"/>
</dbReference>
<dbReference type="AlphaFoldDB" id="A0A6C1K9D0"/>
<dbReference type="RefSeq" id="WP_138401409.1">
    <property type="nucleotide sequence ID" value="NZ_JBAFVI010000007.1"/>
</dbReference>
<dbReference type="PROSITE" id="PS00543">
    <property type="entry name" value="HLYD_FAMILY"/>
    <property type="match status" value="1"/>
</dbReference>
<name>A0A6C1K9D0_XANAU</name>
<comment type="caution">
    <text evidence="2">The sequence shown here is derived from an EMBL/GenBank/DDBJ whole genome shotgun (WGS) entry which is preliminary data.</text>
</comment>
<protein>
    <recommendedName>
        <fullName evidence="4">HlyD family secretion protein</fullName>
    </recommendedName>
</protein>
<evidence type="ECO:0000256" key="1">
    <source>
        <dbReference type="SAM" id="MobiDB-lite"/>
    </source>
</evidence>